<dbReference type="InterPro" id="IPR058709">
    <property type="entry name" value="BSH_RND-rel"/>
</dbReference>
<evidence type="ECO:0000313" key="3">
    <source>
        <dbReference type="EMBL" id="OLN33410.1"/>
    </source>
</evidence>
<dbReference type="Pfam" id="PF26018">
    <property type="entry name" value="BSH_RND_rel"/>
    <property type="match status" value="1"/>
</dbReference>
<evidence type="ECO:0000256" key="1">
    <source>
        <dbReference type="SAM" id="Phobius"/>
    </source>
</evidence>
<dbReference type="STRING" id="1888891.DSOL_0656"/>
<gene>
    <name evidence="3" type="ORF">DSOL_0656</name>
</gene>
<dbReference type="OrthoDB" id="1792601at2"/>
<organism evidence="3 4">
    <name type="scientific">Desulfosporosinus metallidurans</name>
    <dbReference type="NCBI Taxonomy" id="1888891"/>
    <lineage>
        <taxon>Bacteria</taxon>
        <taxon>Bacillati</taxon>
        <taxon>Bacillota</taxon>
        <taxon>Clostridia</taxon>
        <taxon>Eubacteriales</taxon>
        <taxon>Desulfitobacteriaceae</taxon>
        <taxon>Desulfosporosinus</taxon>
    </lineage>
</organism>
<name>A0A1Q8R1U2_9FIRM</name>
<keyword evidence="1" id="KW-0472">Membrane</keyword>
<feature type="domain" description="RND related barrel-sandwich hybrid" evidence="2">
    <location>
        <begin position="64"/>
        <end position="168"/>
    </location>
</feature>
<dbReference type="EMBL" id="MLBF01000003">
    <property type="protein sequence ID" value="OLN33410.1"/>
    <property type="molecule type" value="Genomic_DNA"/>
</dbReference>
<keyword evidence="1" id="KW-1133">Transmembrane helix</keyword>
<proteinExistence type="predicted"/>
<evidence type="ECO:0000313" key="4">
    <source>
        <dbReference type="Proteomes" id="UP000186102"/>
    </source>
</evidence>
<reference evidence="3 4" key="1">
    <citation type="submission" date="2016-09" db="EMBL/GenBank/DDBJ databases">
        <title>Complete genome of Desulfosporosinus sp. OL.</title>
        <authorList>
            <person name="Mardanov A."/>
            <person name="Beletsky A."/>
            <person name="Panova A."/>
            <person name="Karnachuk O."/>
            <person name="Ravin N."/>
        </authorList>
    </citation>
    <scope>NUCLEOTIDE SEQUENCE [LARGE SCALE GENOMIC DNA]</scope>
    <source>
        <strain evidence="3 4">OL</strain>
    </source>
</reference>
<dbReference type="RefSeq" id="WP_075363464.1">
    <property type="nucleotide sequence ID" value="NZ_MLBF01000003.1"/>
</dbReference>
<feature type="transmembrane region" description="Helical" evidence="1">
    <location>
        <begin position="12"/>
        <end position="29"/>
    </location>
</feature>
<sequence>MEGKRRKLIHGLFWGSLFIVLIGGILWSYRSYFSEGAIKFAVAQTGTITHERKVVAIFANQELPILSPISGKIQFIGVDGQRFRRGEPVANVKPDGAAPGTQQVQAANQSIQAGMGGLFFRQSDGLESVITSENLSSMDLNKLLALTSNVRTAGATVQAGEVVGIMVNNLLPTQAFIELPSIDGLTVGKSLRLTAGTQTVNAKILRKSDKPKGVIVQFPHYVDGSTAKRHQDVTWIYLPPTSGVLVPKSALWTQGEELGIFLWGEGVVHFKKVKVLDQDDNQACIENLPSGIPVVTTPRNGLEGLVANVKNI</sequence>
<accession>A0A1Q8R1U2</accession>
<dbReference type="Proteomes" id="UP000186102">
    <property type="component" value="Unassembled WGS sequence"/>
</dbReference>
<protein>
    <submittedName>
        <fullName evidence="3">Membrane-fusion protein</fullName>
    </submittedName>
</protein>
<keyword evidence="4" id="KW-1185">Reference proteome</keyword>
<dbReference type="AlphaFoldDB" id="A0A1Q8R1U2"/>
<comment type="caution">
    <text evidence="3">The sequence shown here is derived from an EMBL/GenBank/DDBJ whole genome shotgun (WGS) entry which is preliminary data.</text>
</comment>
<keyword evidence="1" id="KW-0812">Transmembrane</keyword>
<evidence type="ECO:0000259" key="2">
    <source>
        <dbReference type="Pfam" id="PF26018"/>
    </source>
</evidence>